<dbReference type="EMBL" id="CAEZSJ010000069">
    <property type="protein sequence ID" value="CAB4539417.1"/>
    <property type="molecule type" value="Genomic_DNA"/>
</dbReference>
<keyword evidence="1" id="KW-1133">Transmembrane helix</keyword>
<reference evidence="2" key="1">
    <citation type="submission" date="2020-05" db="EMBL/GenBank/DDBJ databases">
        <authorList>
            <person name="Chiriac C."/>
            <person name="Salcher M."/>
            <person name="Ghai R."/>
            <person name="Kavagutti S V."/>
        </authorList>
    </citation>
    <scope>NUCLEOTIDE SEQUENCE</scope>
</reference>
<dbReference type="AlphaFoldDB" id="A0A6J6BL94"/>
<sequence length="79" mass="8557">MKIVIDRLRFSAYVIIVFGALLGIFGAVRTGAVLVAVATGVIAITKYLRSNRHRKIELILPVGMAVLLFVVALTLPHAK</sequence>
<proteinExistence type="predicted"/>
<evidence type="ECO:0000256" key="1">
    <source>
        <dbReference type="SAM" id="Phobius"/>
    </source>
</evidence>
<feature type="transmembrane region" description="Helical" evidence="1">
    <location>
        <begin position="56"/>
        <end position="75"/>
    </location>
</feature>
<evidence type="ECO:0000313" key="2">
    <source>
        <dbReference type="EMBL" id="CAB4539417.1"/>
    </source>
</evidence>
<organism evidence="2">
    <name type="scientific">freshwater metagenome</name>
    <dbReference type="NCBI Taxonomy" id="449393"/>
    <lineage>
        <taxon>unclassified sequences</taxon>
        <taxon>metagenomes</taxon>
        <taxon>ecological metagenomes</taxon>
    </lineage>
</organism>
<name>A0A6J6BL94_9ZZZZ</name>
<protein>
    <submittedName>
        <fullName evidence="2">Unannotated protein</fullName>
    </submittedName>
</protein>
<keyword evidence="1" id="KW-0472">Membrane</keyword>
<feature type="transmembrane region" description="Helical" evidence="1">
    <location>
        <begin position="12"/>
        <end position="44"/>
    </location>
</feature>
<gene>
    <name evidence="2" type="ORF">UFOPK1425_00481</name>
</gene>
<keyword evidence="1" id="KW-0812">Transmembrane</keyword>
<accession>A0A6J6BL94</accession>